<sequence length="217" mass="23657">MKPTRVRILDAADQLMRTIGLAHTTTKAIARAAGCSEAALYKHFESKSELFVFVLKERMPQFAPLLVELETGGPRDEDDIEETLVEIARQTATFYASSFPIGASLFSDPVLLRRHAEELAALNLGPHKPLDALTAYLGRQRAAGRVRADADLAAAAVLFLGACFHRAFMRSFAGDQPFMGPAAQPLDEFAAALTRTLLEGVREPGPPARPARVRDED</sequence>
<reference evidence="7" key="1">
    <citation type="journal article" date="2019" name="Int. J. Syst. Evol. Microbiol.">
        <title>The Global Catalogue of Microorganisms (GCM) 10K type strain sequencing project: providing services to taxonomists for standard genome sequencing and annotation.</title>
        <authorList>
            <consortium name="The Broad Institute Genomics Platform"/>
            <consortium name="The Broad Institute Genome Sequencing Center for Infectious Disease"/>
            <person name="Wu L."/>
            <person name="Ma J."/>
        </authorList>
    </citation>
    <scope>NUCLEOTIDE SEQUENCE [LARGE SCALE GENOMIC DNA]</scope>
    <source>
        <strain evidence="7">JCM 17388</strain>
    </source>
</reference>
<dbReference type="Pfam" id="PF00440">
    <property type="entry name" value="TetR_N"/>
    <property type="match status" value="1"/>
</dbReference>
<evidence type="ECO:0000256" key="1">
    <source>
        <dbReference type="ARBA" id="ARBA00023015"/>
    </source>
</evidence>
<dbReference type="InterPro" id="IPR050109">
    <property type="entry name" value="HTH-type_TetR-like_transc_reg"/>
</dbReference>
<feature type="domain" description="HTH tetR-type" evidence="5">
    <location>
        <begin position="2"/>
        <end position="62"/>
    </location>
</feature>
<keyword evidence="3" id="KW-0804">Transcription</keyword>
<evidence type="ECO:0000259" key="5">
    <source>
        <dbReference type="PROSITE" id="PS50977"/>
    </source>
</evidence>
<evidence type="ECO:0000256" key="2">
    <source>
        <dbReference type="ARBA" id="ARBA00023125"/>
    </source>
</evidence>
<proteinExistence type="predicted"/>
<dbReference type="Gene3D" id="1.10.357.10">
    <property type="entry name" value="Tetracycline Repressor, domain 2"/>
    <property type="match status" value="1"/>
</dbReference>
<dbReference type="EMBL" id="BAABAQ010000009">
    <property type="protein sequence ID" value="GAA4198372.1"/>
    <property type="molecule type" value="Genomic_DNA"/>
</dbReference>
<dbReference type="PANTHER" id="PTHR30055">
    <property type="entry name" value="HTH-TYPE TRANSCRIPTIONAL REGULATOR RUTR"/>
    <property type="match status" value="1"/>
</dbReference>
<name>A0ABP8B540_9ACTN</name>
<dbReference type="PRINTS" id="PR00455">
    <property type="entry name" value="HTHTETR"/>
</dbReference>
<accession>A0ABP8B540</accession>
<comment type="caution">
    <text evidence="6">The sequence shown here is derived from an EMBL/GenBank/DDBJ whole genome shotgun (WGS) entry which is preliminary data.</text>
</comment>
<dbReference type="SUPFAM" id="SSF46689">
    <property type="entry name" value="Homeodomain-like"/>
    <property type="match status" value="1"/>
</dbReference>
<dbReference type="SUPFAM" id="SSF48498">
    <property type="entry name" value="Tetracyclin repressor-like, C-terminal domain"/>
    <property type="match status" value="1"/>
</dbReference>
<dbReference type="Proteomes" id="UP001501251">
    <property type="component" value="Unassembled WGS sequence"/>
</dbReference>
<evidence type="ECO:0000313" key="7">
    <source>
        <dbReference type="Proteomes" id="UP001501251"/>
    </source>
</evidence>
<keyword evidence="1" id="KW-0805">Transcription regulation</keyword>
<feature type="DNA-binding region" description="H-T-H motif" evidence="4">
    <location>
        <begin position="25"/>
        <end position="44"/>
    </location>
</feature>
<keyword evidence="7" id="KW-1185">Reference proteome</keyword>
<dbReference type="InterPro" id="IPR001647">
    <property type="entry name" value="HTH_TetR"/>
</dbReference>
<dbReference type="Pfam" id="PF14246">
    <property type="entry name" value="TetR_C_7"/>
    <property type="match status" value="1"/>
</dbReference>
<protein>
    <recommendedName>
        <fullName evidence="5">HTH tetR-type domain-containing protein</fullName>
    </recommendedName>
</protein>
<dbReference type="PANTHER" id="PTHR30055:SF238">
    <property type="entry name" value="MYCOFACTOCIN BIOSYNTHESIS TRANSCRIPTIONAL REGULATOR MFTR-RELATED"/>
    <property type="match status" value="1"/>
</dbReference>
<dbReference type="InterPro" id="IPR036271">
    <property type="entry name" value="Tet_transcr_reg_TetR-rel_C_sf"/>
</dbReference>
<evidence type="ECO:0000256" key="4">
    <source>
        <dbReference type="PROSITE-ProRule" id="PRU00335"/>
    </source>
</evidence>
<dbReference type="InterPro" id="IPR039536">
    <property type="entry name" value="TetR_C_Proteobacteria"/>
</dbReference>
<organism evidence="6 7">
    <name type="scientific">Streptosporangium oxazolinicum</name>
    <dbReference type="NCBI Taxonomy" id="909287"/>
    <lineage>
        <taxon>Bacteria</taxon>
        <taxon>Bacillati</taxon>
        <taxon>Actinomycetota</taxon>
        <taxon>Actinomycetes</taxon>
        <taxon>Streptosporangiales</taxon>
        <taxon>Streptosporangiaceae</taxon>
        <taxon>Streptosporangium</taxon>
    </lineage>
</organism>
<keyword evidence="2 4" id="KW-0238">DNA-binding</keyword>
<gene>
    <name evidence="6" type="ORF">GCM10022252_48690</name>
</gene>
<dbReference type="InterPro" id="IPR009057">
    <property type="entry name" value="Homeodomain-like_sf"/>
</dbReference>
<evidence type="ECO:0000313" key="6">
    <source>
        <dbReference type="EMBL" id="GAA4198372.1"/>
    </source>
</evidence>
<dbReference type="PROSITE" id="PS50977">
    <property type="entry name" value="HTH_TETR_2"/>
    <property type="match status" value="1"/>
</dbReference>
<dbReference type="RefSeq" id="WP_344920331.1">
    <property type="nucleotide sequence ID" value="NZ_BAABAQ010000009.1"/>
</dbReference>
<evidence type="ECO:0000256" key="3">
    <source>
        <dbReference type="ARBA" id="ARBA00023163"/>
    </source>
</evidence>